<gene>
    <name evidence="2" type="ORF">PLEPLA_LOCUS37282</name>
</gene>
<proteinExistence type="predicted"/>
<evidence type="ECO:0000313" key="2">
    <source>
        <dbReference type="EMBL" id="CAB1449597.1"/>
    </source>
</evidence>
<dbReference type="EMBL" id="CADEAL010004022">
    <property type="protein sequence ID" value="CAB1449597.1"/>
    <property type="molecule type" value="Genomic_DNA"/>
</dbReference>
<protein>
    <submittedName>
        <fullName evidence="2">Uncharacterized protein</fullName>
    </submittedName>
</protein>
<dbReference type="Proteomes" id="UP001153269">
    <property type="component" value="Unassembled WGS sequence"/>
</dbReference>
<accession>A0A9N7Z4J9</accession>
<sequence length="221" mass="24408">MKGEKMWEERDGDGGREGCDGVTGRKKGKRGESTGKKQGREGRKRVSHLHSVQLPDLSRHSTVNVTVTESHNVSRGIEQDLWLCTWFGANRERCRASAPCALSRVALTRLTELDHLMTRRLMSLAHPSCSLPHYLSPLLYQPSFPNSMSPQEGEADGGSGGRLGTTGPALVRQYTPPIDYTAFDLYIIGNRGRPGCSVMCLTIQQDVHICLPLICYTARPT</sequence>
<evidence type="ECO:0000313" key="3">
    <source>
        <dbReference type="Proteomes" id="UP001153269"/>
    </source>
</evidence>
<keyword evidence="3" id="KW-1185">Reference proteome</keyword>
<name>A0A9N7Z4J9_PLEPL</name>
<feature type="compositionally biased region" description="Basic and acidic residues" evidence="1">
    <location>
        <begin position="1"/>
        <end position="19"/>
    </location>
</feature>
<feature type="region of interest" description="Disordered" evidence="1">
    <location>
        <begin position="1"/>
        <end position="48"/>
    </location>
</feature>
<reference evidence="2" key="1">
    <citation type="submission" date="2020-03" db="EMBL/GenBank/DDBJ databases">
        <authorList>
            <person name="Weist P."/>
        </authorList>
    </citation>
    <scope>NUCLEOTIDE SEQUENCE</scope>
</reference>
<dbReference type="AlphaFoldDB" id="A0A9N7Z4J9"/>
<comment type="caution">
    <text evidence="2">The sequence shown here is derived from an EMBL/GenBank/DDBJ whole genome shotgun (WGS) entry which is preliminary data.</text>
</comment>
<evidence type="ECO:0000256" key="1">
    <source>
        <dbReference type="SAM" id="MobiDB-lite"/>
    </source>
</evidence>
<feature type="compositionally biased region" description="Basic and acidic residues" evidence="1">
    <location>
        <begin position="30"/>
        <end position="41"/>
    </location>
</feature>
<organism evidence="2 3">
    <name type="scientific">Pleuronectes platessa</name>
    <name type="common">European plaice</name>
    <dbReference type="NCBI Taxonomy" id="8262"/>
    <lineage>
        <taxon>Eukaryota</taxon>
        <taxon>Metazoa</taxon>
        <taxon>Chordata</taxon>
        <taxon>Craniata</taxon>
        <taxon>Vertebrata</taxon>
        <taxon>Euteleostomi</taxon>
        <taxon>Actinopterygii</taxon>
        <taxon>Neopterygii</taxon>
        <taxon>Teleostei</taxon>
        <taxon>Neoteleostei</taxon>
        <taxon>Acanthomorphata</taxon>
        <taxon>Carangaria</taxon>
        <taxon>Pleuronectiformes</taxon>
        <taxon>Pleuronectoidei</taxon>
        <taxon>Pleuronectidae</taxon>
        <taxon>Pleuronectes</taxon>
    </lineage>
</organism>